<name>A0ABP9QZ46_9PSEU</name>
<feature type="region of interest" description="Disordered" evidence="1">
    <location>
        <begin position="1"/>
        <end position="24"/>
    </location>
</feature>
<organism evidence="2 3">
    <name type="scientific">Pseudonocardia eucalypti</name>
    <dbReference type="NCBI Taxonomy" id="648755"/>
    <lineage>
        <taxon>Bacteria</taxon>
        <taxon>Bacillati</taxon>
        <taxon>Actinomycetota</taxon>
        <taxon>Actinomycetes</taxon>
        <taxon>Pseudonocardiales</taxon>
        <taxon>Pseudonocardiaceae</taxon>
        <taxon>Pseudonocardia</taxon>
    </lineage>
</organism>
<evidence type="ECO:0000313" key="3">
    <source>
        <dbReference type="Proteomes" id="UP001428817"/>
    </source>
</evidence>
<proteinExistence type="predicted"/>
<feature type="region of interest" description="Disordered" evidence="1">
    <location>
        <begin position="121"/>
        <end position="147"/>
    </location>
</feature>
<dbReference type="Proteomes" id="UP001428817">
    <property type="component" value="Unassembled WGS sequence"/>
</dbReference>
<keyword evidence="3" id="KW-1185">Reference proteome</keyword>
<reference evidence="3" key="1">
    <citation type="journal article" date="2019" name="Int. J. Syst. Evol. Microbiol.">
        <title>The Global Catalogue of Microorganisms (GCM) 10K type strain sequencing project: providing services to taxonomists for standard genome sequencing and annotation.</title>
        <authorList>
            <consortium name="The Broad Institute Genomics Platform"/>
            <consortium name="The Broad Institute Genome Sequencing Center for Infectious Disease"/>
            <person name="Wu L."/>
            <person name="Ma J."/>
        </authorList>
    </citation>
    <scope>NUCLEOTIDE SEQUENCE [LARGE SCALE GENOMIC DNA]</scope>
    <source>
        <strain evidence="3">JCM 18303</strain>
    </source>
</reference>
<evidence type="ECO:0000313" key="2">
    <source>
        <dbReference type="EMBL" id="GAA5169714.1"/>
    </source>
</evidence>
<accession>A0ABP9QZ46</accession>
<sequence>MIGDMFEEPPGVASANPARDYADGPCPGASPDYLVVPRSLAQSMPLRWQQVFVGLLADLHDAYGHLEWPQYQVIPSRYELLADMDEGQLAAAGYVADVDEDGQLVIRDDHERPVIHPHSVGALVPVDDPIPGPDTGRVEPRAADDRI</sequence>
<feature type="compositionally biased region" description="Basic and acidic residues" evidence="1">
    <location>
        <begin position="136"/>
        <end position="147"/>
    </location>
</feature>
<protein>
    <submittedName>
        <fullName evidence="2">Uncharacterized protein</fullName>
    </submittedName>
</protein>
<dbReference type="EMBL" id="BAABJP010000043">
    <property type="protein sequence ID" value="GAA5169714.1"/>
    <property type="molecule type" value="Genomic_DNA"/>
</dbReference>
<comment type="caution">
    <text evidence="2">The sequence shown here is derived from an EMBL/GenBank/DDBJ whole genome shotgun (WGS) entry which is preliminary data.</text>
</comment>
<gene>
    <name evidence="2" type="ORF">GCM10023321_65750</name>
</gene>
<evidence type="ECO:0000256" key="1">
    <source>
        <dbReference type="SAM" id="MobiDB-lite"/>
    </source>
</evidence>